<sequence length="356" mass="40476">MIFHGWTGHGRDTSARQAPYGLWRLTRRRSRCGVAMLLCFSVLLCFRARAFLEVEALSTFVHDHQRLRKVLLLTCFILVDTGQAFISDWAERRTDPADAKHGNRYVRQSLLVFEAALAIGFGLGMQWATSGLAGIRLCFNWSKFLEFLPNCMCFSVGISLKMRALRYYNAGTIKIFGQLRMPMLAILSTLWLQHHYSFAKWQAIGILTVSCFAYMHLKEQGRGHNQLRCSRELCLLLGWVLLNSCGGVLAERAYKTGDLPFFAKFVSEDFSYFLIHAILLIVMAIFDPSENFCDREQRPGGFFDGWDRRTLALALMLLLDATVGNLLLQEFSALTKCITKDLDVNERVGDMPKLAV</sequence>
<feature type="transmembrane region" description="Helical" evidence="1">
    <location>
        <begin position="32"/>
        <end position="50"/>
    </location>
</feature>
<dbReference type="EMBL" id="CAMXCT030003846">
    <property type="protein sequence ID" value="CAL4793854.1"/>
    <property type="molecule type" value="Genomic_DNA"/>
</dbReference>
<feature type="transmembrane region" description="Helical" evidence="1">
    <location>
        <begin position="70"/>
        <end position="90"/>
    </location>
</feature>
<evidence type="ECO:0000313" key="2">
    <source>
        <dbReference type="EMBL" id="CAI4006542.1"/>
    </source>
</evidence>
<evidence type="ECO:0000256" key="1">
    <source>
        <dbReference type="SAM" id="Phobius"/>
    </source>
</evidence>
<dbReference type="EMBL" id="CAMXCT020003846">
    <property type="protein sequence ID" value="CAL1159917.1"/>
    <property type="molecule type" value="Genomic_DNA"/>
</dbReference>
<keyword evidence="4" id="KW-1185">Reference proteome</keyword>
<evidence type="ECO:0000313" key="4">
    <source>
        <dbReference type="Proteomes" id="UP001152797"/>
    </source>
</evidence>
<keyword evidence="1" id="KW-1133">Transmembrane helix</keyword>
<comment type="caution">
    <text evidence="2">The sequence shown here is derived from an EMBL/GenBank/DDBJ whole genome shotgun (WGS) entry which is preliminary data.</text>
</comment>
<accession>A0A9P1DBN6</accession>
<evidence type="ECO:0000313" key="3">
    <source>
        <dbReference type="EMBL" id="CAL4793854.1"/>
    </source>
</evidence>
<reference evidence="3 4" key="2">
    <citation type="submission" date="2024-05" db="EMBL/GenBank/DDBJ databases">
        <authorList>
            <person name="Chen Y."/>
            <person name="Shah S."/>
            <person name="Dougan E. K."/>
            <person name="Thang M."/>
            <person name="Chan C."/>
        </authorList>
    </citation>
    <scope>NUCLEOTIDE SEQUENCE [LARGE SCALE GENOMIC DNA]</scope>
</reference>
<reference evidence="2" key="1">
    <citation type="submission" date="2022-10" db="EMBL/GenBank/DDBJ databases">
        <authorList>
            <person name="Chen Y."/>
            <person name="Dougan E. K."/>
            <person name="Chan C."/>
            <person name="Rhodes N."/>
            <person name="Thang M."/>
        </authorList>
    </citation>
    <scope>NUCLEOTIDE SEQUENCE</scope>
</reference>
<organism evidence="2">
    <name type="scientific">Cladocopium goreaui</name>
    <dbReference type="NCBI Taxonomy" id="2562237"/>
    <lineage>
        <taxon>Eukaryota</taxon>
        <taxon>Sar</taxon>
        <taxon>Alveolata</taxon>
        <taxon>Dinophyceae</taxon>
        <taxon>Suessiales</taxon>
        <taxon>Symbiodiniaceae</taxon>
        <taxon>Cladocopium</taxon>
    </lineage>
</organism>
<protein>
    <submittedName>
        <fullName evidence="2">Uncharacterized protein</fullName>
    </submittedName>
</protein>
<dbReference type="OrthoDB" id="434043at2759"/>
<dbReference type="Proteomes" id="UP001152797">
    <property type="component" value="Unassembled WGS sequence"/>
</dbReference>
<keyword evidence="1" id="KW-0812">Transmembrane</keyword>
<gene>
    <name evidence="2" type="ORF">C1SCF055_LOCUS32174</name>
</gene>
<dbReference type="EMBL" id="CAMXCT010003846">
    <property type="protein sequence ID" value="CAI4006542.1"/>
    <property type="molecule type" value="Genomic_DNA"/>
</dbReference>
<keyword evidence="1" id="KW-0472">Membrane</keyword>
<proteinExistence type="predicted"/>
<name>A0A9P1DBN6_9DINO</name>
<dbReference type="AlphaFoldDB" id="A0A9P1DBN6"/>
<feature type="transmembrane region" description="Helical" evidence="1">
    <location>
        <begin position="110"/>
        <end position="129"/>
    </location>
</feature>